<dbReference type="OrthoDB" id="5382058at2759"/>
<dbReference type="HOGENOM" id="CLU_029538_1_0_1"/>
<dbReference type="eggNOG" id="ENOG502R6T5">
    <property type="taxonomic scope" value="Eukaryota"/>
</dbReference>
<keyword evidence="1" id="KW-0732">Signal</keyword>
<feature type="chain" id="PRO_5003864415" evidence="1">
    <location>
        <begin position="18"/>
        <end position="470"/>
    </location>
</feature>
<proteinExistence type="predicted"/>
<protein>
    <submittedName>
        <fullName evidence="2">Lipase secreted</fullName>
    </submittedName>
</protein>
<dbReference type="GO" id="GO:0016042">
    <property type="term" value="P:lipid catabolic process"/>
    <property type="evidence" value="ECO:0007669"/>
    <property type="project" value="InterPro"/>
</dbReference>
<dbReference type="STRING" id="1126212.K2SBG7"/>
<evidence type="ECO:0000256" key="1">
    <source>
        <dbReference type="SAM" id="SignalP"/>
    </source>
</evidence>
<organism evidence="2 3">
    <name type="scientific">Macrophomina phaseolina (strain MS6)</name>
    <name type="common">Charcoal rot fungus</name>
    <dbReference type="NCBI Taxonomy" id="1126212"/>
    <lineage>
        <taxon>Eukaryota</taxon>
        <taxon>Fungi</taxon>
        <taxon>Dikarya</taxon>
        <taxon>Ascomycota</taxon>
        <taxon>Pezizomycotina</taxon>
        <taxon>Dothideomycetes</taxon>
        <taxon>Dothideomycetes incertae sedis</taxon>
        <taxon>Botryosphaeriales</taxon>
        <taxon>Botryosphaeriaceae</taxon>
        <taxon>Macrophomina</taxon>
    </lineage>
</organism>
<dbReference type="SUPFAM" id="SSF53474">
    <property type="entry name" value="alpha/beta-Hydrolases"/>
    <property type="match status" value="1"/>
</dbReference>
<name>K2SBG7_MACPH</name>
<dbReference type="GO" id="GO:0004806">
    <property type="term" value="F:triacylglycerol lipase activity"/>
    <property type="evidence" value="ECO:0007669"/>
    <property type="project" value="InterPro"/>
</dbReference>
<dbReference type="AlphaFoldDB" id="K2SBG7"/>
<dbReference type="InterPro" id="IPR005152">
    <property type="entry name" value="Lipase_secreted"/>
</dbReference>
<dbReference type="PIRSF" id="PIRSF029171">
    <property type="entry name" value="Esterase_LipA"/>
    <property type="match status" value="1"/>
</dbReference>
<dbReference type="EMBL" id="AHHD01000364">
    <property type="protein sequence ID" value="EKG14210.1"/>
    <property type="molecule type" value="Genomic_DNA"/>
</dbReference>
<dbReference type="InterPro" id="IPR029058">
    <property type="entry name" value="AB_hydrolase_fold"/>
</dbReference>
<accession>K2SBG7</accession>
<dbReference type="PANTHER" id="PTHR34853">
    <property type="match status" value="1"/>
</dbReference>
<dbReference type="VEuPathDB" id="FungiDB:MPH_08585"/>
<feature type="signal peptide" evidence="1">
    <location>
        <begin position="1"/>
        <end position="17"/>
    </location>
</feature>
<dbReference type="Gene3D" id="3.40.50.1820">
    <property type="entry name" value="alpha/beta hydrolase"/>
    <property type="match status" value="2"/>
</dbReference>
<dbReference type="Proteomes" id="UP000007129">
    <property type="component" value="Unassembled WGS sequence"/>
</dbReference>
<dbReference type="PANTHER" id="PTHR34853:SF1">
    <property type="entry name" value="LIPASE 5"/>
    <property type="match status" value="1"/>
</dbReference>
<dbReference type="InParanoid" id="K2SBG7"/>
<sequence>MHMSILSLLFAAVPTLSKPGANFKITKETAETHQCGDACYNVLQVTMAADRISVGTNFDFDFYAVASNFSISKPGDLLKLEPVDPASLTVISGVSVYRIQYVSEDLDGSYVPATGYIALPFSLPETGAFPLIAFSHGTVGINHGCAISNGPRMFDYDNWSILSKRGYALVATDYAGLGPNYTDHKYCAFPAHANDLFHSVTAARQAFGAVLSQQWLSVGHSQGGGAVWKLAEDIDRLASTHHGNSSSSNEASNYLGTVALAPATKVIDMAQLAIAQALGSTDIHSSMTAALLPLLAQGVQSVYPSFNASSLLGPALQARMRLADAAQLCVAGVMGLTLDLDLGDLLGAGIAGFPEADGRLLAAWQDQMAPTNGARARSPVLVVQGLNDTAILPETTVQAWEDACAAGSEVHLMLYPKQSHFGVVAAAAPDWLRWVDGRFGGVQSGGKCTMVTKKAFDYKYAKAEPDAPTL</sequence>
<evidence type="ECO:0000313" key="2">
    <source>
        <dbReference type="EMBL" id="EKG14210.1"/>
    </source>
</evidence>
<evidence type="ECO:0000313" key="3">
    <source>
        <dbReference type="Proteomes" id="UP000007129"/>
    </source>
</evidence>
<comment type="caution">
    <text evidence="2">The sequence shown here is derived from an EMBL/GenBank/DDBJ whole genome shotgun (WGS) entry which is preliminary data.</text>
</comment>
<reference evidence="2 3" key="1">
    <citation type="journal article" date="2012" name="BMC Genomics">
        <title>Tools to kill: Genome of one of the most destructive plant pathogenic fungi Macrophomina phaseolina.</title>
        <authorList>
            <person name="Islam M.S."/>
            <person name="Haque M.S."/>
            <person name="Islam M.M."/>
            <person name="Emdad E.M."/>
            <person name="Halim A."/>
            <person name="Hossen Q.M.M."/>
            <person name="Hossain M.Z."/>
            <person name="Ahmed B."/>
            <person name="Rahim S."/>
            <person name="Rahman M.S."/>
            <person name="Alam M.M."/>
            <person name="Hou S."/>
            <person name="Wan X."/>
            <person name="Saito J.A."/>
            <person name="Alam M."/>
        </authorList>
    </citation>
    <scope>NUCLEOTIDE SEQUENCE [LARGE SCALE GENOMIC DNA]</scope>
    <source>
        <strain evidence="2 3">MS6</strain>
    </source>
</reference>
<gene>
    <name evidence="2" type="ORF">MPH_08585</name>
</gene>